<gene>
    <name evidence="2" type="ORF">FHP25_08000</name>
</gene>
<dbReference type="SUPFAM" id="SSF53474">
    <property type="entry name" value="alpha/beta-Hydrolases"/>
    <property type="match status" value="1"/>
</dbReference>
<comment type="caution">
    <text evidence="2">The sequence shown here is derived from an EMBL/GenBank/DDBJ whole genome shotgun (WGS) entry which is preliminary data.</text>
</comment>
<dbReference type="GO" id="GO:0016020">
    <property type="term" value="C:membrane"/>
    <property type="evidence" value="ECO:0007669"/>
    <property type="project" value="TreeGrafter"/>
</dbReference>
<dbReference type="InterPro" id="IPR050266">
    <property type="entry name" value="AB_hydrolase_sf"/>
</dbReference>
<dbReference type="InterPro" id="IPR029058">
    <property type="entry name" value="AB_hydrolase_fold"/>
</dbReference>
<dbReference type="OrthoDB" id="9808398at2"/>
<dbReference type="PANTHER" id="PTHR43798:SF5">
    <property type="entry name" value="MONOACYLGLYCEROL LIPASE ABHD6"/>
    <property type="match status" value="1"/>
</dbReference>
<accession>A0A5C8PR41</accession>
<dbReference type="RefSeq" id="WP_147846404.1">
    <property type="nucleotide sequence ID" value="NZ_VDUZ01000007.1"/>
</dbReference>
<dbReference type="PANTHER" id="PTHR43798">
    <property type="entry name" value="MONOACYLGLYCEROL LIPASE"/>
    <property type="match status" value="1"/>
</dbReference>
<reference evidence="2 3" key="1">
    <citation type="submission" date="2019-06" db="EMBL/GenBank/DDBJ databases">
        <title>New taxonomy in bacterial strain CC-CFT640, isolated from vineyard.</title>
        <authorList>
            <person name="Lin S.-Y."/>
            <person name="Tsai C.-F."/>
            <person name="Young C.-C."/>
        </authorList>
    </citation>
    <scope>NUCLEOTIDE SEQUENCE [LARGE SCALE GENOMIC DNA]</scope>
    <source>
        <strain evidence="2 3">CC-CFT640</strain>
    </source>
</reference>
<dbReference type="GO" id="GO:0046464">
    <property type="term" value="P:acylglycerol catabolic process"/>
    <property type="evidence" value="ECO:0007669"/>
    <property type="project" value="TreeGrafter"/>
</dbReference>
<dbReference type="Proteomes" id="UP000321638">
    <property type="component" value="Unassembled WGS sequence"/>
</dbReference>
<dbReference type="InterPro" id="IPR000073">
    <property type="entry name" value="AB_hydrolase_1"/>
</dbReference>
<protein>
    <submittedName>
        <fullName evidence="2">Alpha/beta hydrolase</fullName>
    </submittedName>
</protein>
<name>A0A5C8PR41_9HYPH</name>
<keyword evidence="2" id="KW-0378">Hydrolase</keyword>
<evidence type="ECO:0000259" key="1">
    <source>
        <dbReference type="Pfam" id="PF00561"/>
    </source>
</evidence>
<dbReference type="AlphaFoldDB" id="A0A5C8PR41"/>
<dbReference type="Gene3D" id="3.40.50.1820">
    <property type="entry name" value="alpha/beta hydrolase"/>
    <property type="match status" value="1"/>
</dbReference>
<evidence type="ECO:0000313" key="2">
    <source>
        <dbReference type="EMBL" id="TXL78136.1"/>
    </source>
</evidence>
<feature type="domain" description="AB hydrolase-1" evidence="1">
    <location>
        <begin position="24"/>
        <end position="127"/>
    </location>
</feature>
<keyword evidence="3" id="KW-1185">Reference proteome</keyword>
<dbReference type="EMBL" id="VDUZ01000007">
    <property type="protein sequence ID" value="TXL78136.1"/>
    <property type="molecule type" value="Genomic_DNA"/>
</dbReference>
<evidence type="ECO:0000313" key="3">
    <source>
        <dbReference type="Proteomes" id="UP000321638"/>
    </source>
</evidence>
<dbReference type="PRINTS" id="PR00111">
    <property type="entry name" value="ABHYDROLASE"/>
</dbReference>
<dbReference type="GO" id="GO:0047372">
    <property type="term" value="F:monoacylglycerol lipase activity"/>
    <property type="evidence" value="ECO:0007669"/>
    <property type="project" value="TreeGrafter"/>
</dbReference>
<dbReference type="Pfam" id="PF00561">
    <property type="entry name" value="Abhydrolase_1"/>
    <property type="match status" value="1"/>
</dbReference>
<organism evidence="2 3">
    <name type="scientific">Vineibacter terrae</name>
    <dbReference type="NCBI Taxonomy" id="2586908"/>
    <lineage>
        <taxon>Bacteria</taxon>
        <taxon>Pseudomonadati</taxon>
        <taxon>Pseudomonadota</taxon>
        <taxon>Alphaproteobacteria</taxon>
        <taxon>Hyphomicrobiales</taxon>
        <taxon>Vineibacter</taxon>
    </lineage>
</organism>
<sequence length="254" mass="26989">MAQFASDGVTIAYDDSGKRPSGRTVVMVHGFTSNRYESWRRVGWYDALERKGIRGVALDCRGHGESGKPHDPAAYGRAAMVRDIVALMDHLGLAQVDLMGYSMGARLALATALEHPKRIDNLVLGGVGGRLLEPSPNDGRMAAAMEADDPASIEDPLLRSFRHFADEQREDRLALAACSRGAGAPVDQAALAGLRMPVLVVVGARDGLAGSPDGLTAVIPGARSVVLPGCDHFSAIPHALFKAAVFDFLEGYLE</sequence>
<proteinExistence type="predicted"/>